<dbReference type="RefSeq" id="XP_068368087.1">
    <property type="nucleotide sequence ID" value="XM_068497911.1"/>
</dbReference>
<dbReference type="SMART" id="SM00300">
    <property type="entry name" value="ChSh"/>
    <property type="match status" value="1"/>
</dbReference>
<dbReference type="Pfam" id="PF01393">
    <property type="entry name" value="Chromo_shadow"/>
    <property type="match status" value="1"/>
</dbReference>
<feature type="compositionally biased region" description="Acidic residues" evidence="3">
    <location>
        <begin position="1"/>
        <end position="25"/>
    </location>
</feature>
<evidence type="ECO:0000313" key="6">
    <source>
        <dbReference type="Proteomes" id="UP000179807"/>
    </source>
</evidence>
<evidence type="ECO:0000256" key="2">
    <source>
        <dbReference type="ARBA" id="ARBA00023242"/>
    </source>
</evidence>
<dbReference type="SUPFAM" id="SSF54160">
    <property type="entry name" value="Chromo domain-like"/>
    <property type="match status" value="1"/>
</dbReference>
<feature type="region of interest" description="Disordered" evidence="3">
    <location>
        <begin position="1"/>
        <end position="27"/>
    </location>
</feature>
<feature type="domain" description="Chromo shadow" evidence="4">
    <location>
        <begin position="44"/>
        <end position="113"/>
    </location>
</feature>
<protein>
    <recommendedName>
        <fullName evidence="4">Chromo shadow domain-containing protein</fullName>
    </recommendedName>
</protein>
<keyword evidence="2" id="KW-0539">Nucleus</keyword>
<evidence type="ECO:0000256" key="3">
    <source>
        <dbReference type="SAM" id="MobiDB-lite"/>
    </source>
</evidence>
<evidence type="ECO:0000313" key="5">
    <source>
        <dbReference type="EMBL" id="OHT14951.1"/>
    </source>
</evidence>
<evidence type="ECO:0000259" key="4">
    <source>
        <dbReference type="SMART" id="SM00300"/>
    </source>
</evidence>
<comment type="subcellular location">
    <subcellularLocation>
        <location evidence="1">Nucleus</location>
    </subcellularLocation>
</comment>
<reference evidence="5" key="1">
    <citation type="submission" date="2016-10" db="EMBL/GenBank/DDBJ databases">
        <authorList>
            <person name="Benchimol M."/>
            <person name="Almeida L.G."/>
            <person name="Vasconcelos A.T."/>
            <person name="Perreira-Neves A."/>
            <person name="Rosa I.A."/>
            <person name="Tasca T."/>
            <person name="Bogo M.R."/>
            <person name="de Souza W."/>
        </authorList>
    </citation>
    <scope>NUCLEOTIDE SEQUENCE [LARGE SCALE GENOMIC DNA]</scope>
    <source>
        <strain evidence="5">K</strain>
    </source>
</reference>
<evidence type="ECO:0000256" key="1">
    <source>
        <dbReference type="ARBA" id="ARBA00004123"/>
    </source>
</evidence>
<dbReference type="GeneID" id="94832615"/>
<dbReference type="Proteomes" id="UP000179807">
    <property type="component" value="Unassembled WGS sequence"/>
</dbReference>
<dbReference type="Gene3D" id="2.40.50.40">
    <property type="match status" value="1"/>
</dbReference>
<dbReference type="InterPro" id="IPR008251">
    <property type="entry name" value="Chromo_shadow_dom"/>
</dbReference>
<sequence>MRESENDDENDDDKIEDDYQNEVDENIVKDENLYDSDSLIENEIDAGQNERPITILGIVKSYEGDDMKNPGIRIAVRFENRSEIHIVPSAVLRKLCPYQLSKFYEQCITFDEDEACTIHPIT</sequence>
<dbReference type="GO" id="GO:0005634">
    <property type="term" value="C:nucleus"/>
    <property type="evidence" value="ECO:0007669"/>
    <property type="project" value="UniProtKB-SubCell"/>
</dbReference>
<gene>
    <name evidence="5" type="ORF">TRFO_14601</name>
</gene>
<organism evidence="5 6">
    <name type="scientific">Tritrichomonas foetus</name>
    <dbReference type="NCBI Taxonomy" id="1144522"/>
    <lineage>
        <taxon>Eukaryota</taxon>
        <taxon>Metamonada</taxon>
        <taxon>Parabasalia</taxon>
        <taxon>Tritrichomonadida</taxon>
        <taxon>Tritrichomonadidae</taxon>
        <taxon>Tritrichomonas</taxon>
    </lineage>
</organism>
<dbReference type="InterPro" id="IPR016197">
    <property type="entry name" value="Chromo-like_dom_sf"/>
</dbReference>
<name>A0A1J4KUK6_9EUKA</name>
<dbReference type="AlphaFoldDB" id="A0A1J4KUK6"/>
<proteinExistence type="predicted"/>
<comment type="caution">
    <text evidence="5">The sequence shown here is derived from an EMBL/GenBank/DDBJ whole genome shotgun (WGS) entry which is preliminary data.</text>
</comment>
<keyword evidence="6" id="KW-1185">Reference proteome</keyword>
<accession>A0A1J4KUK6</accession>
<dbReference type="VEuPathDB" id="TrichDB:TRFO_14601"/>
<dbReference type="CDD" id="cd00034">
    <property type="entry name" value="CSD"/>
    <property type="match status" value="1"/>
</dbReference>
<dbReference type="EMBL" id="MLAK01000292">
    <property type="protein sequence ID" value="OHT14951.1"/>
    <property type="molecule type" value="Genomic_DNA"/>
</dbReference>